<proteinExistence type="predicted"/>
<dbReference type="RefSeq" id="WP_344843558.1">
    <property type="nucleotide sequence ID" value="NZ_BAABDF010000003.1"/>
</dbReference>
<name>A0ABP7JYX2_9RHOB</name>
<dbReference type="Proteomes" id="UP001399917">
    <property type="component" value="Unassembled WGS sequence"/>
</dbReference>
<dbReference type="SUPFAM" id="SSF158791">
    <property type="entry name" value="MgtE N-terminal domain-like"/>
    <property type="match status" value="1"/>
</dbReference>
<dbReference type="EMBL" id="BAABDF010000003">
    <property type="protein sequence ID" value="GAA3858891.1"/>
    <property type="molecule type" value="Genomic_DNA"/>
</dbReference>
<keyword evidence="1" id="KW-0812">Transmembrane</keyword>
<protein>
    <recommendedName>
        <fullName evidence="4">Magnesium transporter MgtE intracellular domain-containing protein</fullName>
    </recommendedName>
</protein>
<comment type="caution">
    <text evidence="2">The sequence shown here is derived from an EMBL/GenBank/DDBJ whole genome shotgun (WGS) entry which is preliminary data.</text>
</comment>
<keyword evidence="1" id="KW-0472">Membrane</keyword>
<feature type="transmembrane region" description="Helical" evidence="1">
    <location>
        <begin position="21"/>
        <end position="39"/>
    </location>
</feature>
<evidence type="ECO:0000313" key="3">
    <source>
        <dbReference type="Proteomes" id="UP001399917"/>
    </source>
</evidence>
<accession>A0ABP7JYX2</accession>
<keyword evidence="3" id="KW-1185">Reference proteome</keyword>
<evidence type="ECO:0000313" key="2">
    <source>
        <dbReference type="EMBL" id="GAA3858891.1"/>
    </source>
</evidence>
<evidence type="ECO:0000256" key="1">
    <source>
        <dbReference type="SAM" id="Phobius"/>
    </source>
</evidence>
<evidence type="ECO:0008006" key="4">
    <source>
        <dbReference type="Google" id="ProtNLM"/>
    </source>
</evidence>
<sequence>MTSPDKPRKSTPRRSFRSGRGALIAISALLITSAGIRIFDGTGAAIARELDVVPSSDSEHSAQPVAMACQSDEGTQALLDALRAREVAVVEKELSLSERMKELEVAKAEIASDLDALTKAQARLEATMSRVSTAAEDDLSRLTAVYEAMKPKEAAALFEAMSPEFAAGFLGRMRPESAANVMVGLPPESAYSISVILAGRNANAPRE</sequence>
<keyword evidence="1" id="KW-1133">Transmembrane helix</keyword>
<gene>
    <name evidence="2" type="ORF">GCM10022404_07110</name>
</gene>
<reference evidence="3" key="1">
    <citation type="journal article" date="2019" name="Int. J. Syst. Evol. Microbiol.">
        <title>The Global Catalogue of Microorganisms (GCM) 10K type strain sequencing project: providing services to taxonomists for standard genome sequencing and annotation.</title>
        <authorList>
            <consortium name="The Broad Institute Genomics Platform"/>
            <consortium name="The Broad Institute Genome Sequencing Center for Infectious Disease"/>
            <person name="Wu L."/>
            <person name="Ma J."/>
        </authorList>
    </citation>
    <scope>NUCLEOTIDE SEQUENCE [LARGE SCALE GENOMIC DNA]</scope>
    <source>
        <strain evidence="3">JCM 17190</strain>
    </source>
</reference>
<organism evidence="2 3">
    <name type="scientific">Celeribacter arenosi</name>
    <dbReference type="NCBI Taxonomy" id="792649"/>
    <lineage>
        <taxon>Bacteria</taxon>
        <taxon>Pseudomonadati</taxon>
        <taxon>Pseudomonadota</taxon>
        <taxon>Alphaproteobacteria</taxon>
        <taxon>Rhodobacterales</taxon>
        <taxon>Roseobacteraceae</taxon>
        <taxon>Celeribacter</taxon>
    </lineage>
</organism>